<dbReference type="SUPFAM" id="SSF52833">
    <property type="entry name" value="Thioredoxin-like"/>
    <property type="match status" value="1"/>
</dbReference>
<dbReference type="EMBL" id="MRZV01001748">
    <property type="protein sequence ID" value="PIK36082.1"/>
    <property type="molecule type" value="Genomic_DNA"/>
</dbReference>
<feature type="domain" description="ERp29 N-terminal" evidence="5">
    <location>
        <begin position="2"/>
        <end position="106"/>
    </location>
</feature>
<dbReference type="FunFam" id="1.20.1150.12:FF:000001">
    <property type="entry name" value="Endoplasmic reticulum resident protein 29"/>
    <property type="match status" value="1"/>
</dbReference>
<evidence type="ECO:0000313" key="6">
    <source>
        <dbReference type="EMBL" id="PIK36082.1"/>
    </source>
</evidence>
<dbReference type="OrthoDB" id="417262at2759"/>
<dbReference type="STRING" id="307972.A0A2G8JK06"/>
<dbReference type="InterPro" id="IPR016855">
    <property type="entry name" value="ERp29"/>
</dbReference>
<dbReference type="SUPFAM" id="SSF47933">
    <property type="entry name" value="ERP29 C domain-like"/>
    <property type="match status" value="1"/>
</dbReference>
<dbReference type="Pfam" id="PF07912">
    <property type="entry name" value="ERp29_N"/>
    <property type="match status" value="1"/>
</dbReference>
<keyword evidence="2" id="KW-0256">Endoplasmic reticulum</keyword>
<gene>
    <name evidence="6" type="ORF">BSL78_27087</name>
</gene>
<dbReference type="PANTHER" id="PTHR12211:SF0">
    <property type="entry name" value="ENDOPLASMIC RETICULUM RESIDENT PROTEIN 29"/>
    <property type="match status" value="1"/>
</dbReference>
<feature type="coiled-coil region" evidence="3">
    <location>
        <begin position="125"/>
        <end position="152"/>
    </location>
</feature>
<sequence length="213" mass="23990">IISKHRAVLVKFDESYPYGEKQDQFKEVAKRSASQPDLLVASVGIQDYGDKENSDLAERFGIVKEDFPVLKLFVQGKDDPIDYTGDLTSGDVSAFISANTGLWMGSEHCLEEFDELAKRFMKASAEERDTILAAAEEKKGELEDEKEQKSGTLYVAIMKKIKEKGDTFPSTRHKRVKTLLTKKITDEKKAAFEARLNILAAFRFAAENVKEEL</sequence>
<dbReference type="AlphaFoldDB" id="A0A2G8JK06"/>
<dbReference type="GO" id="GO:0005788">
    <property type="term" value="C:endoplasmic reticulum lumen"/>
    <property type="evidence" value="ECO:0007669"/>
    <property type="project" value="InterPro"/>
</dbReference>
<dbReference type="Pfam" id="PF07749">
    <property type="entry name" value="ERp29"/>
    <property type="match status" value="1"/>
</dbReference>
<feature type="non-terminal residue" evidence="6">
    <location>
        <position position="1"/>
    </location>
</feature>
<protein>
    <recommendedName>
        <fullName evidence="1">Endoplasmic reticulum resident protein 29</fullName>
    </recommendedName>
</protein>
<reference evidence="6 7" key="1">
    <citation type="journal article" date="2017" name="PLoS Biol.">
        <title>The sea cucumber genome provides insights into morphological evolution and visceral regeneration.</title>
        <authorList>
            <person name="Zhang X."/>
            <person name="Sun L."/>
            <person name="Yuan J."/>
            <person name="Sun Y."/>
            <person name="Gao Y."/>
            <person name="Zhang L."/>
            <person name="Li S."/>
            <person name="Dai H."/>
            <person name="Hamel J.F."/>
            <person name="Liu C."/>
            <person name="Yu Y."/>
            <person name="Liu S."/>
            <person name="Lin W."/>
            <person name="Guo K."/>
            <person name="Jin S."/>
            <person name="Xu P."/>
            <person name="Storey K.B."/>
            <person name="Huan P."/>
            <person name="Zhang T."/>
            <person name="Zhou Y."/>
            <person name="Zhang J."/>
            <person name="Lin C."/>
            <person name="Li X."/>
            <person name="Xing L."/>
            <person name="Huo D."/>
            <person name="Sun M."/>
            <person name="Wang L."/>
            <person name="Mercier A."/>
            <person name="Li F."/>
            <person name="Yang H."/>
            <person name="Xiang J."/>
        </authorList>
    </citation>
    <scope>NUCLEOTIDE SEQUENCE [LARGE SCALE GENOMIC DNA]</scope>
    <source>
        <strain evidence="6">Shaxun</strain>
        <tissue evidence="6">Muscle</tissue>
    </source>
</reference>
<dbReference type="InterPro" id="IPR011679">
    <property type="entry name" value="ERp29_C"/>
</dbReference>
<evidence type="ECO:0000259" key="5">
    <source>
        <dbReference type="Pfam" id="PF07912"/>
    </source>
</evidence>
<accession>A0A2G8JK06</accession>
<proteinExistence type="predicted"/>
<evidence type="ECO:0000256" key="2">
    <source>
        <dbReference type="ARBA" id="ARBA00022824"/>
    </source>
</evidence>
<evidence type="ECO:0000256" key="3">
    <source>
        <dbReference type="SAM" id="Coils"/>
    </source>
</evidence>
<dbReference type="FunFam" id="3.40.30.10:FF:000133">
    <property type="entry name" value="Endoplasmic reticulum resident protein 29"/>
    <property type="match status" value="1"/>
</dbReference>
<organism evidence="6 7">
    <name type="scientific">Stichopus japonicus</name>
    <name type="common">Sea cucumber</name>
    <dbReference type="NCBI Taxonomy" id="307972"/>
    <lineage>
        <taxon>Eukaryota</taxon>
        <taxon>Metazoa</taxon>
        <taxon>Echinodermata</taxon>
        <taxon>Eleutherozoa</taxon>
        <taxon>Echinozoa</taxon>
        <taxon>Holothuroidea</taxon>
        <taxon>Aspidochirotacea</taxon>
        <taxon>Aspidochirotida</taxon>
        <taxon>Stichopodidae</taxon>
        <taxon>Apostichopus</taxon>
    </lineage>
</organism>
<dbReference type="Gene3D" id="1.20.1150.12">
    <property type="entry name" value="Endoplasmic reticulum resident protein 29, C-terminal domain"/>
    <property type="match status" value="1"/>
</dbReference>
<dbReference type="PANTHER" id="PTHR12211">
    <property type="entry name" value="ENDOPLASMIC RETICULUM PROTEIN ERP29"/>
    <property type="match status" value="1"/>
</dbReference>
<evidence type="ECO:0000256" key="1">
    <source>
        <dbReference type="ARBA" id="ARBA00014173"/>
    </source>
</evidence>
<evidence type="ECO:0000259" key="4">
    <source>
        <dbReference type="Pfam" id="PF07749"/>
    </source>
</evidence>
<dbReference type="Gene3D" id="3.40.30.10">
    <property type="entry name" value="Glutaredoxin"/>
    <property type="match status" value="1"/>
</dbReference>
<dbReference type="Proteomes" id="UP000230750">
    <property type="component" value="Unassembled WGS sequence"/>
</dbReference>
<name>A0A2G8JK06_STIJA</name>
<feature type="domain" description="Endoplasmic reticulum resident protein 29 C-terminal" evidence="4">
    <location>
        <begin position="109"/>
        <end position="202"/>
    </location>
</feature>
<keyword evidence="7" id="KW-1185">Reference proteome</keyword>
<dbReference type="InterPro" id="IPR036356">
    <property type="entry name" value="ERp29_C_sf"/>
</dbReference>
<comment type="caution">
    <text evidence="6">The sequence shown here is derived from an EMBL/GenBank/DDBJ whole genome shotgun (WGS) entry which is preliminary data.</text>
</comment>
<dbReference type="GO" id="GO:0009306">
    <property type="term" value="P:protein secretion"/>
    <property type="evidence" value="ECO:0007669"/>
    <property type="project" value="InterPro"/>
</dbReference>
<keyword evidence="3" id="KW-0175">Coiled coil</keyword>
<dbReference type="InterPro" id="IPR012883">
    <property type="entry name" value="ERp29_N"/>
</dbReference>
<dbReference type="InterPro" id="IPR036249">
    <property type="entry name" value="Thioredoxin-like_sf"/>
</dbReference>
<evidence type="ECO:0000313" key="7">
    <source>
        <dbReference type="Proteomes" id="UP000230750"/>
    </source>
</evidence>